<dbReference type="CDD" id="cd03230">
    <property type="entry name" value="ABC_DR_subfamily_A"/>
    <property type="match status" value="1"/>
</dbReference>
<keyword evidence="1" id="KW-1003">Cell membrane</keyword>
<evidence type="ECO:0000313" key="8">
    <source>
        <dbReference type="Proteomes" id="UP000542973"/>
    </source>
</evidence>
<dbReference type="InterPro" id="IPR027417">
    <property type="entry name" value="P-loop_NTPase"/>
</dbReference>
<gene>
    <name evidence="7" type="ORF">HLB16_25445</name>
</gene>
<dbReference type="PANTHER" id="PTHR43038">
    <property type="entry name" value="ATP-BINDING CASSETTE, SUB-FAMILY H, MEMBER 1"/>
    <property type="match status" value="1"/>
</dbReference>
<keyword evidence="2" id="KW-0997">Cell inner membrane</keyword>
<dbReference type="EMBL" id="JABEMD010000082">
    <property type="protein sequence ID" value="NNH14194.1"/>
    <property type="molecule type" value="Genomic_DNA"/>
</dbReference>
<dbReference type="SUPFAM" id="SSF52540">
    <property type="entry name" value="P-loop containing nucleoside triphosphate hydrolases"/>
    <property type="match status" value="1"/>
</dbReference>
<evidence type="ECO:0000256" key="3">
    <source>
        <dbReference type="ARBA" id="ARBA00022741"/>
    </source>
</evidence>
<dbReference type="GO" id="GO:0016887">
    <property type="term" value="F:ATP hydrolysis activity"/>
    <property type="evidence" value="ECO:0007669"/>
    <property type="project" value="InterPro"/>
</dbReference>
<keyword evidence="4 7" id="KW-0067">ATP-binding</keyword>
<dbReference type="Proteomes" id="UP000542973">
    <property type="component" value="Unassembled WGS sequence"/>
</dbReference>
<feature type="compositionally biased region" description="Basic and acidic residues" evidence="5">
    <location>
        <begin position="322"/>
        <end position="331"/>
    </location>
</feature>
<dbReference type="AlphaFoldDB" id="A0A849BJ93"/>
<keyword evidence="2" id="KW-0472">Membrane</keyword>
<sequence>MNGTVPAGTSAAERGAPELAIDVHDLGKRFGDKQVVDGLTLQVRRGEIFGFLGPNGSGKTTSIRMMCGLLTPDAGHGTCLGFDILRDSAQIKRRVGYMTQKFSYWEDLSIRENLDFVARVYGVPDRKAAVERALDGLGLASRARQLAGALSGGWKQRLALAACLLHEPELLLLDEPTAGVDPKARRDFWEQLHRLAAHGISVLVSTHYMDEAERCHKLAYIAYGKLLAQGTAEQVVAAQGLSTWSVEGGDLNALSRRLADEPAVEQTVVFGNALHVTGRDASALEATLRRLAGEGRHRIAPVDTSLEDVFIHMMNRADDNMRADNKLRAGERAAGPTRRAGP</sequence>
<evidence type="ECO:0000313" key="7">
    <source>
        <dbReference type="EMBL" id="NNH14194.1"/>
    </source>
</evidence>
<dbReference type="PANTHER" id="PTHR43038:SF3">
    <property type="entry name" value="ABC TRANSPORTER G FAMILY MEMBER 20 ISOFORM X1"/>
    <property type="match status" value="1"/>
</dbReference>
<feature type="region of interest" description="Disordered" evidence="5">
    <location>
        <begin position="322"/>
        <end position="342"/>
    </location>
</feature>
<dbReference type="InterPro" id="IPR003439">
    <property type="entry name" value="ABC_transporter-like_ATP-bd"/>
</dbReference>
<dbReference type="GO" id="GO:0005524">
    <property type="term" value="F:ATP binding"/>
    <property type="evidence" value="ECO:0007669"/>
    <property type="project" value="UniProtKB-KW"/>
</dbReference>
<dbReference type="SMART" id="SM00382">
    <property type="entry name" value="AAA"/>
    <property type="match status" value="1"/>
</dbReference>
<keyword evidence="3" id="KW-0547">Nucleotide-binding</keyword>
<reference evidence="7 8" key="1">
    <citation type="submission" date="2020-05" db="EMBL/GenBank/DDBJ databases">
        <title>MicrobeNet Type strains.</title>
        <authorList>
            <person name="Nicholson A.C."/>
        </authorList>
    </citation>
    <scope>NUCLEOTIDE SEQUENCE [LARGE SCALE GENOMIC DNA]</scope>
    <source>
        <strain evidence="7 8">ATCC 700815</strain>
    </source>
</reference>
<proteinExistence type="predicted"/>
<evidence type="ECO:0000259" key="6">
    <source>
        <dbReference type="PROSITE" id="PS50893"/>
    </source>
</evidence>
<dbReference type="InterPro" id="IPR003593">
    <property type="entry name" value="AAA+_ATPase"/>
</dbReference>
<evidence type="ECO:0000256" key="4">
    <source>
        <dbReference type="ARBA" id="ARBA00022840"/>
    </source>
</evidence>
<protein>
    <submittedName>
        <fullName evidence="7">ABC transporter ATP-binding protein</fullName>
    </submittedName>
</protein>
<dbReference type="PROSITE" id="PS50893">
    <property type="entry name" value="ABC_TRANSPORTER_2"/>
    <property type="match status" value="1"/>
</dbReference>
<dbReference type="Gene3D" id="3.40.50.300">
    <property type="entry name" value="P-loop containing nucleotide triphosphate hydrolases"/>
    <property type="match status" value="1"/>
</dbReference>
<dbReference type="InterPro" id="IPR017871">
    <property type="entry name" value="ABC_transporter-like_CS"/>
</dbReference>
<evidence type="ECO:0000256" key="1">
    <source>
        <dbReference type="ARBA" id="ARBA00022475"/>
    </source>
</evidence>
<comment type="caution">
    <text evidence="7">The sequence shown here is derived from an EMBL/GenBank/DDBJ whole genome shotgun (WGS) entry which is preliminary data.</text>
</comment>
<evidence type="ECO:0000256" key="5">
    <source>
        <dbReference type="SAM" id="MobiDB-lite"/>
    </source>
</evidence>
<name>A0A849BJ93_9BURK</name>
<organism evidence="7 8">
    <name type="scientific">Cupriavidus gilardii</name>
    <dbReference type="NCBI Taxonomy" id="82541"/>
    <lineage>
        <taxon>Bacteria</taxon>
        <taxon>Pseudomonadati</taxon>
        <taxon>Pseudomonadota</taxon>
        <taxon>Betaproteobacteria</taxon>
        <taxon>Burkholderiales</taxon>
        <taxon>Burkholderiaceae</taxon>
        <taxon>Cupriavidus</taxon>
    </lineage>
</organism>
<dbReference type="Pfam" id="PF00005">
    <property type="entry name" value="ABC_tran"/>
    <property type="match status" value="1"/>
</dbReference>
<feature type="domain" description="ABC transporter" evidence="6">
    <location>
        <begin position="21"/>
        <end position="248"/>
    </location>
</feature>
<evidence type="ECO:0000256" key="2">
    <source>
        <dbReference type="ARBA" id="ARBA00022519"/>
    </source>
</evidence>
<accession>A0A849BJ93</accession>
<dbReference type="RefSeq" id="WP_053821058.1">
    <property type="nucleotide sequence ID" value="NZ_BAAAEB010000018.1"/>
</dbReference>
<dbReference type="PROSITE" id="PS00211">
    <property type="entry name" value="ABC_TRANSPORTER_1"/>
    <property type="match status" value="1"/>
</dbReference>